<dbReference type="RefSeq" id="WP_229981489.1">
    <property type="nucleotide sequence ID" value="NZ_JAJJPB010000011.1"/>
</dbReference>
<feature type="transmembrane region" description="Helical" evidence="8">
    <location>
        <begin position="298"/>
        <end position="320"/>
    </location>
</feature>
<name>A0ABS8N5W3_9CLOT</name>
<evidence type="ECO:0000256" key="3">
    <source>
        <dbReference type="ARBA" id="ARBA00022448"/>
    </source>
</evidence>
<evidence type="ECO:0000256" key="2">
    <source>
        <dbReference type="ARBA" id="ARBA00008537"/>
    </source>
</evidence>
<keyword evidence="4" id="KW-1003">Cell membrane</keyword>
<dbReference type="PANTHER" id="PTHR42718">
    <property type="entry name" value="MAJOR FACILITATOR SUPERFAMILY MULTIDRUG TRANSPORTER MFSC"/>
    <property type="match status" value="1"/>
</dbReference>
<feature type="transmembrane region" description="Helical" evidence="8">
    <location>
        <begin position="395"/>
        <end position="418"/>
    </location>
</feature>
<dbReference type="InterPro" id="IPR036259">
    <property type="entry name" value="MFS_trans_sf"/>
</dbReference>
<evidence type="ECO:0000313" key="10">
    <source>
        <dbReference type="EMBL" id="MCC9295177.1"/>
    </source>
</evidence>
<protein>
    <submittedName>
        <fullName evidence="10">MFS transporter</fullName>
    </submittedName>
</protein>
<accession>A0ABS8N5W3</accession>
<feature type="transmembrane region" description="Helical" evidence="8">
    <location>
        <begin position="201"/>
        <end position="218"/>
    </location>
</feature>
<dbReference type="Gene3D" id="1.20.1720.10">
    <property type="entry name" value="Multidrug resistance protein D"/>
    <property type="match status" value="1"/>
</dbReference>
<keyword evidence="5 8" id="KW-0812">Transmembrane</keyword>
<feature type="transmembrane region" description="Helical" evidence="8">
    <location>
        <begin position="230"/>
        <end position="248"/>
    </location>
</feature>
<evidence type="ECO:0000256" key="4">
    <source>
        <dbReference type="ARBA" id="ARBA00022475"/>
    </source>
</evidence>
<evidence type="ECO:0000256" key="5">
    <source>
        <dbReference type="ARBA" id="ARBA00022692"/>
    </source>
</evidence>
<feature type="transmembrane region" description="Helical" evidence="8">
    <location>
        <begin position="169"/>
        <end position="189"/>
    </location>
</feature>
<evidence type="ECO:0000256" key="8">
    <source>
        <dbReference type="SAM" id="Phobius"/>
    </source>
</evidence>
<dbReference type="PROSITE" id="PS50850">
    <property type="entry name" value="MFS"/>
    <property type="match status" value="1"/>
</dbReference>
<feature type="transmembrane region" description="Helical" evidence="8">
    <location>
        <begin position="12"/>
        <end position="37"/>
    </location>
</feature>
<feature type="transmembrane region" description="Helical" evidence="8">
    <location>
        <begin position="139"/>
        <end position="163"/>
    </location>
</feature>
<evidence type="ECO:0000256" key="7">
    <source>
        <dbReference type="ARBA" id="ARBA00023136"/>
    </source>
</evidence>
<dbReference type="CDD" id="cd17321">
    <property type="entry name" value="MFS_MMR_MDR_like"/>
    <property type="match status" value="1"/>
</dbReference>
<evidence type="ECO:0000313" key="11">
    <source>
        <dbReference type="Proteomes" id="UP001165422"/>
    </source>
</evidence>
<dbReference type="NCBIfam" id="TIGR00711">
    <property type="entry name" value="efflux_EmrB"/>
    <property type="match status" value="1"/>
</dbReference>
<keyword evidence="7 8" id="KW-0472">Membrane</keyword>
<keyword evidence="3" id="KW-0813">Transport</keyword>
<dbReference type="Proteomes" id="UP001165422">
    <property type="component" value="Unassembled WGS sequence"/>
</dbReference>
<feature type="domain" description="Major facilitator superfamily (MFS) profile" evidence="9">
    <location>
        <begin position="15"/>
        <end position="470"/>
    </location>
</feature>
<evidence type="ECO:0000259" key="9">
    <source>
        <dbReference type="PROSITE" id="PS50850"/>
    </source>
</evidence>
<organism evidence="10 11">
    <name type="scientific">Clostridium aromativorans</name>
    <dbReference type="NCBI Taxonomy" id="2836848"/>
    <lineage>
        <taxon>Bacteria</taxon>
        <taxon>Bacillati</taxon>
        <taxon>Bacillota</taxon>
        <taxon>Clostridia</taxon>
        <taxon>Eubacteriales</taxon>
        <taxon>Clostridiaceae</taxon>
        <taxon>Clostridium</taxon>
    </lineage>
</organism>
<gene>
    <name evidence="10" type="ORF">LN736_09950</name>
</gene>
<dbReference type="EMBL" id="JAJJPB010000011">
    <property type="protein sequence ID" value="MCC9295177.1"/>
    <property type="molecule type" value="Genomic_DNA"/>
</dbReference>
<dbReference type="InterPro" id="IPR011701">
    <property type="entry name" value="MFS"/>
</dbReference>
<feature type="transmembrane region" description="Helical" evidence="8">
    <location>
        <begin position="269"/>
        <end position="292"/>
    </location>
</feature>
<comment type="subcellular location">
    <subcellularLocation>
        <location evidence="1">Cell membrane</location>
        <topology evidence="1">Multi-pass membrane protein</topology>
    </subcellularLocation>
</comment>
<comment type="similarity">
    <text evidence="2">Belongs to the major facilitator superfamily. EmrB family.</text>
</comment>
<dbReference type="Gene3D" id="1.20.1250.20">
    <property type="entry name" value="MFS general substrate transporter like domains"/>
    <property type="match status" value="1"/>
</dbReference>
<dbReference type="Pfam" id="PF07690">
    <property type="entry name" value="MFS_1"/>
    <property type="match status" value="1"/>
</dbReference>
<evidence type="ECO:0000256" key="1">
    <source>
        <dbReference type="ARBA" id="ARBA00004651"/>
    </source>
</evidence>
<reference evidence="10" key="1">
    <citation type="submission" date="2021-11" db="EMBL/GenBank/DDBJ databases">
        <authorList>
            <person name="Qingchun L."/>
            <person name="Dong Z."/>
            <person name="Zongwei Q."/>
            <person name="Jia Z."/>
            <person name="Duotao L."/>
        </authorList>
    </citation>
    <scope>NUCLEOTIDE SEQUENCE</scope>
    <source>
        <strain evidence="10">WLY-B-L2</strain>
    </source>
</reference>
<sequence>MNNTDKVTYKRRWIILFTVLSATFMSTLDGSIVNVALPDMSSKLHTPMAGIEWVVTGFLIVIAATILIFGRLGDIKGKTRVFSFGVILFVLGSFLCGLSNSLVFLIAARCIQAVGASATMATNQGIITQVFPPNERGSALGILGTFVALGSMAGPPLGGFIVSAFSWKYIFWINVPIGIAVFIIGLKIFPKSHRTDESLDGKGSLLFMISTVLLFGALVQGQSTGYNNPIMISAFIISAITFIIFIIIESKTELPLLQLNIFHNSLFSISIICAFISFCAIGASNIILPFYFQDTMKLSPAATGLFMMVSPIVLSIVAPLSGHMSDKIGSEVLTLLGLSITSLGLFLISTISEISPLTMIVIYIIIMTIGNGMFQSPNNVLVMSTVSKDKLGIAGSVNALVRNLGFVVGTSLATLLLYNRMSHKMGYRVIDYIKGRDDVFIYGMKYVYISAALFCIIGVCLTGFRLYNNRIKRNRSNIN</sequence>
<dbReference type="SUPFAM" id="SSF103473">
    <property type="entry name" value="MFS general substrate transporter"/>
    <property type="match status" value="1"/>
</dbReference>
<comment type="caution">
    <text evidence="10">The sequence shown here is derived from an EMBL/GenBank/DDBJ whole genome shotgun (WGS) entry which is preliminary data.</text>
</comment>
<dbReference type="InterPro" id="IPR004638">
    <property type="entry name" value="EmrB-like"/>
</dbReference>
<evidence type="ECO:0000256" key="6">
    <source>
        <dbReference type="ARBA" id="ARBA00022989"/>
    </source>
</evidence>
<feature type="transmembrane region" description="Helical" evidence="8">
    <location>
        <begin position="81"/>
        <end position="100"/>
    </location>
</feature>
<keyword evidence="11" id="KW-1185">Reference proteome</keyword>
<feature type="transmembrane region" description="Helical" evidence="8">
    <location>
        <begin position="49"/>
        <end position="69"/>
    </location>
</feature>
<dbReference type="InterPro" id="IPR020846">
    <property type="entry name" value="MFS_dom"/>
</dbReference>
<feature type="transmembrane region" description="Helical" evidence="8">
    <location>
        <begin position="446"/>
        <end position="467"/>
    </location>
</feature>
<dbReference type="PRINTS" id="PR01036">
    <property type="entry name" value="TCRTETB"/>
</dbReference>
<proteinExistence type="inferred from homology"/>
<keyword evidence="6 8" id="KW-1133">Transmembrane helix</keyword>
<dbReference type="PANTHER" id="PTHR42718:SF9">
    <property type="entry name" value="MAJOR FACILITATOR SUPERFAMILY MULTIDRUG TRANSPORTER MFSC"/>
    <property type="match status" value="1"/>
</dbReference>